<name>A0AAD5QMU2_PARTN</name>
<dbReference type="AlphaFoldDB" id="A0AAD5QMU2"/>
<keyword evidence="1" id="KW-0732">Signal</keyword>
<organism evidence="2 3">
    <name type="scientific">Parelaphostrongylus tenuis</name>
    <name type="common">Meningeal worm</name>
    <dbReference type="NCBI Taxonomy" id="148309"/>
    <lineage>
        <taxon>Eukaryota</taxon>
        <taxon>Metazoa</taxon>
        <taxon>Ecdysozoa</taxon>
        <taxon>Nematoda</taxon>
        <taxon>Chromadorea</taxon>
        <taxon>Rhabditida</taxon>
        <taxon>Rhabditina</taxon>
        <taxon>Rhabditomorpha</taxon>
        <taxon>Strongyloidea</taxon>
        <taxon>Metastrongylidae</taxon>
        <taxon>Parelaphostrongylus</taxon>
    </lineage>
</organism>
<comment type="caution">
    <text evidence="2">The sequence shown here is derived from an EMBL/GenBank/DDBJ whole genome shotgun (WGS) entry which is preliminary data.</text>
</comment>
<evidence type="ECO:0000256" key="1">
    <source>
        <dbReference type="SAM" id="SignalP"/>
    </source>
</evidence>
<sequence>MDSLLSSFFFLSIMFSTADQTAAQRVIVTSPQQQQQLQAVPPQQPYYPRYGSAYYGSYGGGYYRSYLPYYRGYPVWTGPSGYAANPGEFGVYNPRSIADYLTTRRPYGILRTIFGGDDEDTNALLEATDDLITELELQRRG</sequence>
<keyword evidence="3" id="KW-1185">Reference proteome</keyword>
<reference evidence="2" key="1">
    <citation type="submission" date="2021-06" db="EMBL/GenBank/DDBJ databases">
        <title>Parelaphostrongylus tenuis whole genome reference sequence.</title>
        <authorList>
            <person name="Garwood T.J."/>
            <person name="Larsen P.A."/>
            <person name="Fountain-Jones N.M."/>
            <person name="Garbe J.R."/>
            <person name="Macchietto M.G."/>
            <person name="Kania S.A."/>
            <person name="Gerhold R.W."/>
            <person name="Richards J.E."/>
            <person name="Wolf T.M."/>
        </authorList>
    </citation>
    <scope>NUCLEOTIDE SEQUENCE</scope>
    <source>
        <strain evidence="2">MNPRO001-30</strain>
        <tissue evidence="2">Meninges</tissue>
    </source>
</reference>
<accession>A0AAD5QMU2</accession>
<dbReference type="Proteomes" id="UP001196413">
    <property type="component" value="Unassembled WGS sequence"/>
</dbReference>
<proteinExistence type="predicted"/>
<evidence type="ECO:0000313" key="2">
    <source>
        <dbReference type="EMBL" id="KAJ1354880.1"/>
    </source>
</evidence>
<protein>
    <submittedName>
        <fullName evidence="2">Uncharacterized protein</fullName>
    </submittedName>
</protein>
<evidence type="ECO:0000313" key="3">
    <source>
        <dbReference type="Proteomes" id="UP001196413"/>
    </source>
</evidence>
<gene>
    <name evidence="2" type="ORF">KIN20_011963</name>
</gene>
<feature type="signal peptide" evidence="1">
    <location>
        <begin position="1"/>
        <end position="23"/>
    </location>
</feature>
<feature type="chain" id="PRO_5042042259" evidence="1">
    <location>
        <begin position="24"/>
        <end position="141"/>
    </location>
</feature>
<dbReference type="EMBL" id="JAHQIW010002266">
    <property type="protein sequence ID" value="KAJ1354880.1"/>
    <property type="molecule type" value="Genomic_DNA"/>
</dbReference>